<accession>A0A4R2KU14</accession>
<dbReference type="AlphaFoldDB" id="A0A4R2KU14"/>
<evidence type="ECO:0000256" key="6">
    <source>
        <dbReference type="ARBA" id="ARBA00022840"/>
    </source>
</evidence>
<dbReference type="EMBL" id="SLWX01000002">
    <property type="protein sequence ID" value="TCO77891.1"/>
    <property type="molecule type" value="Genomic_DNA"/>
</dbReference>
<keyword evidence="7" id="KW-0472">Membrane</keyword>
<dbReference type="GO" id="GO:0005524">
    <property type="term" value="F:ATP binding"/>
    <property type="evidence" value="ECO:0007669"/>
    <property type="project" value="UniProtKB-KW"/>
</dbReference>
<comment type="catalytic activity">
    <reaction evidence="9">
        <text>a dipeptide(out) + ATP + H2O = a dipeptide(in) + ADP + phosphate + H(+)</text>
        <dbReference type="Rhea" id="RHEA:23120"/>
        <dbReference type="ChEBI" id="CHEBI:15377"/>
        <dbReference type="ChEBI" id="CHEBI:15378"/>
        <dbReference type="ChEBI" id="CHEBI:30616"/>
        <dbReference type="ChEBI" id="CHEBI:43474"/>
        <dbReference type="ChEBI" id="CHEBI:90799"/>
        <dbReference type="ChEBI" id="CHEBI:456216"/>
        <dbReference type="EC" id="7.4.2.9"/>
    </reaction>
</comment>
<dbReference type="InterPro" id="IPR017871">
    <property type="entry name" value="ABC_transporter-like_CS"/>
</dbReference>
<dbReference type="GO" id="GO:0005886">
    <property type="term" value="C:plasma membrane"/>
    <property type="evidence" value="ECO:0007669"/>
    <property type="project" value="UniProtKB-SubCell"/>
</dbReference>
<evidence type="ECO:0000256" key="2">
    <source>
        <dbReference type="ARBA" id="ARBA00005417"/>
    </source>
</evidence>
<dbReference type="PANTHER" id="PTHR43297:SF2">
    <property type="entry name" value="DIPEPTIDE TRANSPORT ATP-BINDING PROTEIN DPPD"/>
    <property type="match status" value="1"/>
</dbReference>
<evidence type="ECO:0000313" key="12">
    <source>
        <dbReference type="Proteomes" id="UP000294980"/>
    </source>
</evidence>
<keyword evidence="5" id="KW-0547">Nucleotide-binding</keyword>
<evidence type="ECO:0000259" key="10">
    <source>
        <dbReference type="PROSITE" id="PS50893"/>
    </source>
</evidence>
<comment type="caution">
    <text evidence="11">The sequence shown here is derived from an EMBL/GenBank/DDBJ whole genome shotgun (WGS) entry which is preliminary data.</text>
</comment>
<reference evidence="11 12" key="1">
    <citation type="submission" date="2019-03" db="EMBL/GenBank/DDBJ databases">
        <title>Genomic Encyclopedia of Type Strains, Phase IV (KMG-IV): sequencing the most valuable type-strain genomes for metagenomic binning, comparative biology and taxonomic classification.</title>
        <authorList>
            <person name="Goeker M."/>
        </authorList>
    </citation>
    <scope>NUCLEOTIDE SEQUENCE [LARGE SCALE GENOMIC DNA]</scope>
    <source>
        <strain evidence="11 12">DSM 23344</strain>
    </source>
</reference>
<evidence type="ECO:0000256" key="9">
    <source>
        <dbReference type="ARBA" id="ARBA00047356"/>
    </source>
</evidence>
<dbReference type="SUPFAM" id="SSF52540">
    <property type="entry name" value="P-loop containing nucleoside triphosphate hydrolases"/>
    <property type="match status" value="1"/>
</dbReference>
<protein>
    <recommendedName>
        <fullName evidence="8">ABC-type dipeptide transporter</fullName>
        <ecNumber evidence="8">7.4.2.9</ecNumber>
    </recommendedName>
</protein>
<dbReference type="Proteomes" id="UP000294980">
    <property type="component" value="Unassembled WGS sequence"/>
</dbReference>
<keyword evidence="4" id="KW-1003">Cell membrane</keyword>
<feature type="domain" description="ABC transporter" evidence="10">
    <location>
        <begin position="10"/>
        <end position="259"/>
    </location>
</feature>
<keyword evidence="12" id="KW-1185">Reference proteome</keyword>
<name>A0A4R2KU14_9GAMM</name>
<dbReference type="PROSITE" id="PS00211">
    <property type="entry name" value="ABC_TRANSPORTER_1"/>
    <property type="match status" value="1"/>
</dbReference>
<dbReference type="SMART" id="SM00382">
    <property type="entry name" value="AAA"/>
    <property type="match status" value="1"/>
</dbReference>
<evidence type="ECO:0000256" key="8">
    <source>
        <dbReference type="ARBA" id="ARBA00038852"/>
    </source>
</evidence>
<proteinExistence type="inferred from homology"/>
<dbReference type="InterPro" id="IPR050388">
    <property type="entry name" value="ABC_Ni/Peptide_Import"/>
</dbReference>
<dbReference type="Gene3D" id="3.40.50.300">
    <property type="entry name" value="P-loop containing nucleotide triphosphate hydrolases"/>
    <property type="match status" value="1"/>
</dbReference>
<comment type="similarity">
    <text evidence="2">Belongs to the ABC transporter superfamily.</text>
</comment>
<dbReference type="Pfam" id="PF08352">
    <property type="entry name" value="oligo_HPY"/>
    <property type="match status" value="1"/>
</dbReference>
<dbReference type="PANTHER" id="PTHR43297">
    <property type="entry name" value="OLIGOPEPTIDE TRANSPORT ATP-BINDING PROTEIN APPD"/>
    <property type="match status" value="1"/>
</dbReference>
<dbReference type="FunFam" id="3.40.50.300:FF:000016">
    <property type="entry name" value="Oligopeptide ABC transporter ATP-binding component"/>
    <property type="match status" value="1"/>
</dbReference>
<comment type="subcellular location">
    <subcellularLocation>
        <location evidence="1">Cell inner membrane</location>
        <topology evidence="1">Peripheral membrane protein</topology>
    </subcellularLocation>
</comment>
<dbReference type="PROSITE" id="PS50893">
    <property type="entry name" value="ABC_TRANSPORTER_2"/>
    <property type="match status" value="1"/>
</dbReference>
<dbReference type="GO" id="GO:0016887">
    <property type="term" value="F:ATP hydrolysis activity"/>
    <property type="evidence" value="ECO:0007669"/>
    <property type="project" value="InterPro"/>
</dbReference>
<keyword evidence="3" id="KW-0813">Transport</keyword>
<dbReference type="Pfam" id="PF00005">
    <property type="entry name" value="ABC_tran"/>
    <property type="match status" value="1"/>
</dbReference>
<dbReference type="InterPro" id="IPR003439">
    <property type="entry name" value="ABC_transporter-like_ATP-bd"/>
</dbReference>
<dbReference type="EC" id="7.4.2.9" evidence="8"/>
<dbReference type="NCBIfam" id="TIGR01727">
    <property type="entry name" value="oligo_HPY"/>
    <property type="match status" value="1"/>
</dbReference>
<evidence type="ECO:0000256" key="5">
    <source>
        <dbReference type="ARBA" id="ARBA00022741"/>
    </source>
</evidence>
<dbReference type="InterPro" id="IPR013563">
    <property type="entry name" value="Oligopep_ABC_C"/>
</dbReference>
<keyword evidence="6 11" id="KW-0067">ATP-binding</keyword>
<dbReference type="RefSeq" id="WP_117314744.1">
    <property type="nucleotide sequence ID" value="NZ_QQSW01000001.1"/>
</dbReference>
<evidence type="ECO:0000256" key="1">
    <source>
        <dbReference type="ARBA" id="ARBA00004417"/>
    </source>
</evidence>
<evidence type="ECO:0000256" key="3">
    <source>
        <dbReference type="ARBA" id="ARBA00022448"/>
    </source>
</evidence>
<organism evidence="11 12">
    <name type="scientific">Chromatocurvus halotolerans</name>
    <dbReference type="NCBI Taxonomy" id="1132028"/>
    <lineage>
        <taxon>Bacteria</taxon>
        <taxon>Pseudomonadati</taxon>
        <taxon>Pseudomonadota</taxon>
        <taxon>Gammaproteobacteria</taxon>
        <taxon>Cellvibrionales</taxon>
        <taxon>Halieaceae</taxon>
        <taxon>Chromatocurvus</taxon>
    </lineage>
</organism>
<dbReference type="InterPro" id="IPR003593">
    <property type="entry name" value="AAA+_ATPase"/>
</dbReference>
<evidence type="ECO:0000256" key="7">
    <source>
        <dbReference type="ARBA" id="ARBA00023136"/>
    </source>
</evidence>
<dbReference type="GO" id="GO:0015833">
    <property type="term" value="P:peptide transport"/>
    <property type="evidence" value="ECO:0007669"/>
    <property type="project" value="InterPro"/>
</dbReference>
<evidence type="ECO:0000313" key="11">
    <source>
        <dbReference type="EMBL" id="TCO77891.1"/>
    </source>
</evidence>
<sequence>MTANPPLLAVEQLTVSFRSGRRESPAVEDVSFTLDAGETLAIVGESGSGKSVTSLAVMRLIPDPPGRINAGRILLNGKDLLALNDSDMQRIRGNDIAMIFQEPMTSLNPVMTVGTQIAESVRLHQGRNTAEARQHALDMLRRVQMPSPEQRLDQYPHELSGGMRQRIVIAMALACNPMLLIADEPTTALDVTVQAQVLDLMRTIRSELDAGVLLVTHDLGVVAEMADRVLVFYAGRVVESAPVRSLMRRPRHPYTLGLLGAMPRLSTRGGTRHERLLEIPGNVPPPGSRGPGCYFAPRCAYATQECRDAQPPLEEKHAGHLAACWHSDELEEPA</sequence>
<gene>
    <name evidence="11" type="ORF">EV688_102351</name>
</gene>
<dbReference type="GO" id="GO:0055085">
    <property type="term" value="P:transmembrane transport"/>
    <property type="evidence" value="ECO:0007669"/>
    <property type="project" value="UniProtKB-ARBA"/>
</dbReference>
<evidence type="ECO:0000256" key="4">
    <source>
        <dbReference type="ARBA" id="ARBA00022475"/>
    </source>
</evidence>
<dbReference type="CDD" id="cd03257">
    <property type="entry name" value="ABC_NikE_OppD_transporters"/>
    <property type="match status" value="1"/>
</dbReference>
<dbReference type="InterPro" id="IPR027417">
    <property type="entry name" value="P-loop_NTPase"/>
</dbReference>